<dbReference type="Pfam" id="PF03321">
    <property type="entry name" value="GH3"/>
    <property type="match status" value="1"/>
</dbReference>
<dbReference type="OrthoDB" id="10004661at2759"/>
<dbReference type="Pfam" id="PF23571">
    <property type="entry name" value="GH3_M"/>
    <property type="match status" value="1"/>
</dbReference>
<dbReference type="PANTHER" id="PTHR31901:SF9">
    <property type="entry name" value="GH3 DOMAIN-CONTAINING PROTEIN"/>
    <property type="match status" value="1"/>
</dbReference>
<proteinExistence type="predicted"/>
<dbReference type="GeneID" id="19211389"/>
<feature type="domain" description="GH3 middle" evidence="1">
    <location>
        <begin position="271"/>
        <end position="333"/>
    </location>
</feature>
<dbReference type="GO" id="GO:0016881">
    <property type="term" value="F:acid-amino acid ligase activity"/>
    <property type="evidence" value="ECO:0007669"/>
    <property type="project" value="TreeGrafter"/>
</dbReference>
<dbReference type="InterPro" id="IPR055377">
    <property type="entry name" value="GH3_M"/>
</dbReference>
<reference evidence="3" key="1">
    <citation type="journal article" date="2012" name="Science">
        <title>The Paleozoic origin of enzymatic lignin decomposition reconstructed from 31 fungal genomes.</title>
        <authorList>
            <person name="Floudas D."/>
            <person name="Binder M."/>
            <person name="Riley R."/>
            <person name="Barry K."/>
            <person name="Blanchette R.A."/>
            <person name="Henrissat B."/>
            <person name="Martinez A.T."/>
            <person name="Otillar R."/>
            <person name="Spatafora J.W."/>
            <person name="Yadav J.S."/>
            <person name="Aerts A."/>
            <person name="Benoit I."/>
            <person name="Boyd A."/>
            <person name="Carlson A."/>
            <person name="Copeland A."/>
            <person name="Coutinho P.M."/>
            <person name="de Vries R.P."/>
            <person name="Ferreira P."/>
            <person name="Findley K."/>
            <person name="Foster B."/>
            <person name="Gaskell J."/>
            <person name="Glotzer D."/>
            <person name="Gorecki P."/>
            <person name="Heitman J."/>
            <person name="Hesse C."/>
            <person name="Hori C."/>
            <person name="Igarashi K."/>
            <person name="Jurgens J.A."/>
            <person name="Kallen N."/>
            <person name="Kersten P."/>
            <person name="Kohler A."/>
            <person name="Kuees U."/>
            <person name="Kumar T.K.A."/>
            <person name="Kuo A."/>
            <person name="LaButti K."/>
            <person name="Larrondo L.F."/>
            <person name="Lindquist E."/>
            <person name="Ling A."/>
            <person name="Lombard V."/>
            <person name="Lucas S."/>
            <person name="Lundell T."/>
            <person name="Martin R."/>
            <person name="McLaughlin D.J."/>
            <person name="Morgenstern I."/>
            <person name="Morin E."/>
            <person name="Murat C."/>
            <person name="Nagy L.G."/>
            <person name="Nolan M."/>
            <person name="Ohm R.A."/>
            <person name="Patyshakuliyeva A."/>
            <person name="Rokas A."/>
            <person name="Ruiz-Duenas F.J."/>
            <person name="Sabat G."/>
            <person name="Salamov A."/>
            <person name="Samejima M."/>
            <person name="Schmutz J."/>
            <person name="Slot J.C."/>
            <person name="St John F."/>
            <person name="Stenlid J."/>
            <person name="Sun H."/>
            <person name="Sun S."/>
            <person name="Syed K."/>
            <person name="Tsang A."/>
            <person name="Wiebenga A."/>
            <person name="Young D."/>
            <person name="Pisabarro A."/>
            <person name="Eastwood D.C."/>
            <person name="Martin F."/>
            <person name="Cullen D."/>
            <person name="Grigoriev I.V."/>
            <person name="Hibbett D.S."/>
        </authorList>
    </citation>
    <scope>NUCLEOTIDE SEQUENCE [LARGE SCALE GENOMIC DNA]</scope>
    <source>
        <strain evidence="3">RWD-64-598 SS2</strain>
    </source>
</reference>
<dbReference type="AlphaFoldDB" id="A0A5M3MR76"/>
<comment type="caution">
    <text evidence="2">The sequence shown here is derived from an EMBL/GenBank/DDBJ whole genome shotgun (WGS) entry which is preliminary data.</text>
</comment>
<sequence>MSSTTSGKASKPVPKYRKLFSRDPNVHPPPTTLWASRADSLTCRPVYVGYKRFVDVQSSEEGGVNIRLPCTALSAPAFWFITGFADFERDHERLSEIVPGTTAPFGASLISNYRSFLLVHAAFALAEESLDTIAMMWSTTFMDFIHWMDEEWSTLVDAVSTGKLPQFPETEDVYSEVASTFSANVARAQALSALDPPSRTAEGWVKKLWPDLELLVAVTSGTFGRVYPQVRALIGPEIPIRCPLYGSTECSIAVAYDDHLPNVLKVTVDDYIEFLEVTPTNDDGELKTLWNVEVGKVYEPVATTRDGLWRYRTRDSIEVVGFSPIDGSPLIEYKERRNQSMWVAQALVSQADILAAISQIDEFDQMELTSWWDDRSQPATVGLFLEDSPSSRSMSSSVRDKILDGLLEANENFASGAKRGLPVRPSIRLLAPGTFAEFRSWKGKMIGVGSSQVKLPIIMLDPKAQDYLLSKVINEIP</sequence>
<evidence type="ECO:0000313" key="3">
    <source>
        <dbReference type="Proteomes" id="UP000053558"/>
    </source>
</evidence>
<name>A0A5M3MR76_CONPW</name>
<organism evidence="2 3">
    <name type="scientific">Coniophora puteana (strain RWD-64-598)</name>
    <name type="common">Brown rot fungus</name>
    <dbReference type="NCBI Taxonomy" id="741705"/>
    <lineage>
        <taxon>Eukaryota</taxon>
        <taxon>Fungi</taxon>
        <taxon>Dikarya</taxon>
        <taxon>Basidiomycota</taxon>
        <taxon>Agaricomycotina</taxon>
        <taxon>Agaricomycetes</taxon>
        <taxon>Agaricomycetidae</taxon>
        <taxon>Boletales</taxon>
        <taxon>Coniophorineae</taxon>
        <taxon>Coniophoraceae</taxon>
        <taxon>Coniophora</taxon>
    </lineage>
</organism>
<dbReference type="RefSeq" id="XP_007768875.1">
    <property type="nucleotide sequence ID" value="XM_007770685.1"/>
</dbReference>
<gene>
    <name evidence="2" type="ORF">CONPUDRAFT_90431</name>
</gene>
<dbReference type="KEGG" id="cput:CONPUDRAFT_90431"/>
<dbReference type="EMBL" id="JH711578">
    <property type="protein sequence ID" value="EIW81567.1"/>
    <property type="molecule type" value="Genomic_DNA"/>
</dbReference>
<evidence type="ECO:0000259" key="1">
    <source>
        <dbReference type="Pfam" id="PF23571"/>
    </source>
</evidence>
<protein>
    <recommendedName>
        <fullName evidence="1">GH3 middle domain-containing protein</fullName>
    </recommendedName>
</protein>
<dbReference type="PANTHER" id="PTHR31901">
    <property type="entry name" value="GH3 DOMAIN-CONTAINING PROTEIN"/>
    <property type="match status" value="1"/>
</dbReference>
<evidence type="ECO:0000313" key="2">
    <source>
        <dbReference type="EMBL" id="EIW81567.1"/>
    </source>
</evidence>
<dbReference type="GO" id="GO:0005737">
    <property type="term" value="C:cytoplasm"/>
    <property type="evidence" value="ECO:0007669"/>
    <property type="project" value="TreeGrafter"/>
</dbReference>
<dbReference type="Proteomes" id="UP000053558">
    <property type="component" value="Unassembled WGS sequence"/>
</dbReference>
<dbReference type="InterPro" id="IPR004993">
    <property type="entry name" value="GH3"/>
</dbReference>
<accession>A0A5M3MR76</accession>
<keyword evidence="3" id="KW-1185">Reference proteome</keyword>